<protein>
    <submittedName>
        <fullName evidence="2">Uncharacterized protein</fullName>
    </submittedName>
</protein>
<accession>A0AAV8VQH4</accession>
<keyword evidence="1" id="KW-0472">Membrane</keyword>
<dbReference type="EMBL" id="JANEYG010000042">
    <property type="protein sequence ID" value="KAJ8916414.1"/>
    <property type="molecule type" value="Genomic_DNA"/>
</dbReference>
<sequence>MLSAQAFDMFRTPRMDESIEKVEWRTYYPYVKSFRNNDTIEITINQSDVFDAMYDDLLFISGKVTGAGDGNVALVNNAGAFMFSTITYEMNAKEIESVRERGLVSTVRGYALQDCNLLPISLILHTILASFPAVLPSILISFHSFLGMLNWVLRNFRSSGYVLAAGSPGNVRYLSSVYVCVPITLRRQATFSFGSDVFVDINHCSICSQYIVQSSTLG</sequence>
<proteinExistence type="predicted"/>
<gene>
    <name evidence="2" type="ORF">NQ315_014625</name>
</gene>
<evidence type="ECO:0000313" key="3">
    <source>
        <dbReference type="Proteomes" id="UP001159042"/>
    </source>
</evidence>
<evidence type="ECO:0000256" key="1">
    <source>
        <dbReference type="SAM" id="Phobius"/>
    </source>
</evidence>
<name>A0AAV8VQH4_9CUCU</name>
<keyword evidence="1" id="KW-0812">Transmembrane</keyword>
<organism evidence="2 3">
    <name type="scientific">Exocentrus adspersus</name>
    <dbReference type="NCBI Taxonomy" id="1586481"/>
    <lineage>
        <taxon>Eukaryota</taxon>
        <taxon>Metazoa</taxon>
        <taxon>Ecdysozoa</taxon>
        <taxon>Arthropoda</taxon>
        <taxon>Hexapoda</taxon>
        <taxon>Insecta</taxon>
        <taxon>Pterygota</taxon>
        <taxon>Neoptera</taxon>
        <taxon>Endopterygota</taxon>
        <taxon>Coleoptera</taxon>
        <taxon>Polyphaga</taxon>
        <taxon>Cucujiformia</taxon>
        <taxon>Chrysomeloidea</taxon>
        <taxon>Cerambycidae</taxon>
        <taxon>Lamiinae</taxon>
        <taxon>Acanthocinini</taxon>
        <taxon>Exocentrus</taxon>
    </lineage>
</organism>
<dbReference type="Proteomes" id="UP001159042">
    <property type="component" value="Unassembled WGS sequence"/>
</dbReference>
<evidence type="ECO:0000313" key="2">
    <source>
        <dbReference type="EMBL" id="KAJ8916414.1"/>
    </source>
</evidence>
<reference evidence="2 3" key="1">
    <citation type="journal article" date="2023" name="Insect Mol. Biol.">
        <title>Genome sequencing provides insights into the evolution of gene families encoding plant cell wall-degrading enzymes in longhorned beetles.</title>
        <authorList>
            <person name="Shin N.R."/>
            <person name="Okamura Y."/>
            <person name="Kirsch R."/>
            <person name="Pauchet Y."/>
        </authorList>
    </citation>
    <scope>NUCLEOTIDE SEQUENCE [LARGE SCALE GENOMIC DNA]</scope>
    <source>
        <strain evidence="2">EAD_L_NR</strain>
    </source>
</reference>
<keyword evidence="1" id="KW-1133">Transmembrane helix</keyword>
<dbReference type="AlphaFoldDB" id="A0AAV8VQH4"/>
<feature type="transmembrane region" description="Helical" evidence="1">
    <location>
        <begin position="122"/>
        <end position="149"/>
    </location>
</feature>
<dbReference type="PANTHER" id="PTHR36159">
    <property type="entry name" value="PROTEIN CBG23766"/>
    <property type="match status" value="1"/>
</dbReference>
<comment type="caution">
    <text evidence="2">The sequence shown here is derived from an EMBL/GenBank/DDBJ whole genome shotgun (WGS) entry which is preliminary data.</text>
</comment>
<keyword evidence="3" id="KW-1185">Reference proteome</keyword>
<dbReference type="PANTHER" id="PTHR36159:SF1">
    <property type="entry name" value="RETROVIRUS-RELATED POL POLYPROTEIN FROM TRANSPOSON 412-LIKE PROTEIN"/>
    <property type="match status" value="1"/>
</dbReference>